<dbReference type="Proteomes" id="UP000326924">
    <property type="component" value="Unassembled WGS sequence"/>
</dbReference>
<sequence>VNIIAVTGLGGHAYGSWRGKSKSSKMWLRDFFSKDLPTCRTMTYGYNSKLGSASIHNLQGYNISFLEDLKRARRAKE</sequence>
<reference evidence="1 2" key="1">
    <citation type="submission" date="2019-09" db="EMBL/GenBank/DDBJ databases">
        <title>Draft genome of the ectomycorrhizal ascomycete Sphaerosporella brunnea.</title>
        <authorList>
            <consortium name="DOE Joint Genome Institute"/>
            <person name="Benucci G.M."/>
            <person name="Marozzi G."/>
            <person name="Antonielli L."/>
            <person name="Sanchez S."/>
            <person name="Marco P."/>
            <person name="Wang X."/>
            <person name="Falini L.B."/>
            <person name="Barry K."/>
            <person name="Haridas S."/>
            <person name="Lipzen A."/>
            <person name="Labutti K."/>
            <person name="Grigoriev I.V."/>
            <person name="Murat C."/>
            <person name="Martin F."/>
            <person name="Albertini E."/>
            <person name="Donnini D."/>
            <person name="Bonito G."/>
        </authorList>
    </citation>
    <scope>NUCLEOTIDE SEQUENCE [LARGE SCALE GENOMIC DNA]</scope>
    <source>
        <strain evidence="1 2">Sb_GMNB300</strain>
    </source>
</reference>
<comment type="caution">
    <text evidence="1">The sequence shown here is derived from an EMBL/GenBank/DDBJ whole genome shotgun (WGS) entry which is preliminary data.</text>
</comment>
<feature type="non-terminal residue" evidence="1">
    <location>
        <position position="1"/>
    </location>
</feature>
<dbReference type="InParanoid" id="A0A5J5F118"/>
<keyword evidence="2" id="KW-1185">Reference proteome</keyword>
<proteinExistence type="predicted"/>
<protein>
    <submittedName>
        <fullName evidence="1">Uncharacterized protein</fullName>
    </submittedName>
</protein>
<organism evidence="1 2">
    <name type="scientific">Sphaerosporella brunnea</name>
    <dbReference type="NCBI Taxonomy" id="1250544"/>
    <lineage>
        <taxon>Eukaryota</taxon>
        <taxon>Fungi</taxon>
        <taxon>Dikarya</taxon>
        <taxon>Ascomycota</taxon>
        <taxon>Pezizomycotina</taxon>
        <taxon>Pezizomycetes</taxon>
        <taxon>Pezizales</taxon>
        <taxon>Pyronemataceae</taxon>
        <taxon>Sphaerosporella</taxon>
    </lineage>
</organism>
<dbReference type="AlphaFoldDB" id="A0A5J5F118"/>
<feature type="non-terminal residue" evidence="1">
    <location>
        <position position="77"/>
    </location>
</feature>
<evidence type="ECO:0000313" key="2">
    <source>
        <dbReference type="Proteomes" id="UP000326924"/>
    </source>
</evidence>
<gene>
    <name evidence="1" type="ORF">FN846DRAFT_756553</name>
</gene>
<accession>A0A5J5F118</accession>
<evidence type="ECO:0000313" key="1">
    <source>
        <dbReference type="EMBL" id="KAA8909292.1"/>
    </source>
</evidence>
<dbReference type="OrthoDB" id="1658288at2759"/>
<name>A0A5J5F118_9PEZI</name>
<dbReference type="EMBL" id="VXIS01000059">
    <property type="protein sequence ID" value="KAA8909292.1"/>
    <property type="molecule type" value="Genomic_DNA"/>
</dbReference>